<protein>
    <submittedName>
        <fullName evidence="9">Glycosyltransferase</fullName>
        <ecNumber evidence="9">2.4.-.-</ecNumber>
    </submittedName>
</protein>
<sequence length="340" mass="37927">MSRPKISVVATAYNSERYIEAFAKEMRETLDLISDRSEIIIVDDGSTDDTIVACKRAISRDADMRLVELSRNFGQEPAILAGLRYAQGEFIFLIDSDLEEPPSALIDMIEVMRREVPAVDVVYGVQLQRNGTLQHTFFGGLFYKVYNALSDVNIPDNILTIRLMTRRYVDSILMYEERTIALAGIFSLTGFRQVPIVIHKKYKGYSGYSAIQRAKIFIRYLIIFGSKPALLITLTGLATAGLALIYSIYVIIGYIVVDTETPGWTSLALLTTFFNGLLLISIGVCAAYLAFIFEEVKKRPVSIVRTVVDSNGSDIATPELPVTRHADMQIPVEVEADTPQ</sequence>
<name>A0ABU0H7J4_9HYPH</name>
<dbReference type="Pfam" id="PF00535">
    <property type="entry name" value="Glycos_transf_2"/>
    <property type="match status" value="1"/>
</dbReference>
<feature type="transmembrane region" description="Helical" evidence="7">
    <location>
        <begin position="229"/>
        <end position="255"/>
    </location>
</feature>
<feature type="transmembrane region" description="Helical" evidence="7">
    <location>
        <begin position="267"/>
        <end position="293"/>
    </location>
</feature>
<evidence type="ECO:0000256" key="1">
    <source>
        <dbReference type="ARBA" id="ARBA00004141"/>
    </source>
</evidence>
<gene>
    <name evidence="9" type="ORF">QO014_002664</name>
</gene>
<evidence type="ECO:0000256" key="7">
    <source>
        <dbReference type="SAM" id="Phobius"/>
    </source>
</evidence>
<dbReference type="GO" id="GO:0016757">
    <property type="term" value="F:glycosyltransferase activity"/>
    <property type="evidence" value="ECO:0007669"/>
    <property type="project" value="UniProtKB-KW"/>
</dbReference>
<feature type="domain" description="Glycosyltransferase 2-like" evidence="8">
    <location>
        <begin position="7"/>
        <end position="172"/>
    </location>
</feature>
<dbReference type="EMBL" id="JAUSVO010000003">
    <property type="protein sequence ID" value="MDQ0438272.1"/>
    <property type="molecule type" value="Genomic_DNA"/>
</dbReference>
<dbReference type="PANTHER" id="PTHR48090">
    <property type="entry name" value="UNDECAPRENYL-PHOSPHATE 4-DEOXY-4-FORMAMIDO-L-ARABINOSE TRANSFERASE-RELATED"/>
    <property type="match status" value="1"/>
</dbReference>
<organism evidence="9 10">
    <name type="scientific">Kaistia dalseonensis</name>
    <dbReference type="NCBI Taxonomy" id="410840"/>
    <lineage>
        <taxon>Bacteria</taxon>
        <taxon>Pseudomonadati</taxon>
        <taxon>Pseudomonadota</taxon>
        <taxon>Alphaproteobacteria</taxon>
        <taxon>Hyphomicrobiales</taxon>
        <taxon>Kaistiaceae</taxon>
        <taxon>Kaistia</taxon>
    </lineage>
</organism>
<dbReference type="RefSeq" id="WP_266349168.1">
    <property type="nucleotide sequence ID" value="NZ_JAPKNG010000003.1"/>
</dbReference>
<evidence type="ECO:0000313" key="10">
    <source>
        <dbReference type="Proteomes" id="UP001241603"/>
    </source>
</evidence>
<evidence type="ECO:0000256" key="2">
    <source>
        <dbReference type="ARBA" id="ARBA00022676"/>
    </source>
</evidence>
<evidence type="ECO:0000259" key="8">
    <source>
        <dbReference type="Pfam" id="PF00535"/>
    </source>
</evidence>
<dbReference type="InterPro" id="IPR001173">
    <property type="entry name" value="Glyco_trans_2-like"/>
</dbReference>
<evidence type="ECO:0000313" key="9">
    <source>
        <dbReference type="EMBL" id="MDQ0438272.1"/>
    </source>
</evidence>
<keyword evidence="5 7" id="KW-1133">Transmembrane helix</keyword>
<dbReference type="Gene3D" id="3.90.550.10">
    <property type="entry name" value="Spore Coat Polysaccharide Biosynthesis Protein SpsA, Chain A"/>
    <property type="match status" value="1"/>
</dbReference>
<dbReference type="InterPro" id="IPR050256">
    <property type="entry name" value="Glycosyltransferase_2"/>
</dbReference>
<dbReference type="InterPro" id="IPR029044">
    <property type="entry name" value="Nucleotide-diphossugar_trans"/>
</dbReference>
<evidence type="ECO:0000256" key="4">
    <source>
        <dbReference type="ARBA" id="ARBA00022692"/>
    </source>
</evidence>
<comment type="subcellular location">
    <subcellularLocation>
        <location evidence="1">Membrane</location>
        <topology evidence="1">Multi-pass membrane protein</topology>
    </subcellularLocation>
</comment>
<dbReference type="EC" id="2.4.-.-" evidence="9"/>
<keyword evidence="10" id="KW-1185">Reference proteome</keyword>
<dbReference type="SUPFAM" id="SSF53448">
    <property type="entry name" value="Nucleotide-diphospho-sugar transferases"/>
    <property type="match status" value="1"/>
</dbReference>
<evidence type="ECO:0000256" key="5">
    <source>
        <dbReference type="ARBA" id="ARBA00022989"/>
    </source>
</evidence>
<keyword evidence="6 7" id="KW-0472">Membrane</keyword>
<reference evidence="9 10" key="1">
    <citation type="submission" date="2023-07" db="EMBL/GenBank/DDBJ databases">
        <title>Genomic Encyclopedia of Type Strains, Phase IV (KMG-IV): sequencing the most valuable type-strain genomes for metagenomic binning, comparative biology and taxonomic classification.</title>
        <authorList>
            <person name="Goeker M."/>
        </authorList>
    </citation>
    <scope>NUCLEOTIDE SEQUENCE [LARGE SCALE GENOMIC DNA]</scope>
    <source>
        <strain evidence="9 10">B6-8</strain>
    </source>
</reference>
<accession>A0ABU0H7J4</accession>
<proteinExistence type="predicted"/>
<keyword evidence="3 9" id="KW-0808">Transferase</keyword>
<dbReference type="CDD" id="cd04187">
    <property type="entry name" value="DPM1_like_bac"/>
    <property type="match status" value="1"/>
</dbReference>
<comment type="caution">
    <text evidence="9">The sequence shown here is derived from an EMBL/GenBank/DDBJ whole genome shotgun (WGS) entry which is preliminary data.</text>
</comment>
<keyword evidence="2 9" id="KW-0328">Glycosyltransferase</keyword>
<keyword evidence="4 7" id="KW-0812">Transmembrane</keyword>
<evidence type="ECO:0000256" key="3">
    <source>
        <dbReference type="ARBA" id="ARBA00022679"/>
    </source>
</evidence>
<dbReference type="PANTHER" id="PTHR48090:SF1">
    <property type="entry name" value="PROPHAGE BACTOPRENOL GLUCOSYL TRANSFERASE HOMOLOG"/>
    <property type="match status" value="1"/>
</dbReference>
<dbReference type="Proteomes" id="UP001241603">
    <property type="component" value="Unassembled WGS sequence"/>
</dbReference>
<evidence type="ECO:0000256" key="6">
    <source>
        <dbReference type="ARBA" id="ARBA00023136"/>
    </source>
</evidence>